<dbReference type="AlphaFoldDB" id="A0A8S1RQ00"/>
<protein>
    <submittedName>
        <fullName evidence="1">Uncharacterized protein</fullName>
    </submittedName>
</protein>
<comment type="caution">
    <text evidence="1">The sequence shown here is derived from an EMBL/GenBank/DDBJ whole genome shotgun (WGS) entry which is preliminary data.</text>
</comment>
<evidence type="ECO:0000313" key="1">
    <source>
        <dbReference type="EMBL" id="CAD8130278.1"/>
    </source>
</evidence>
<keyword evidence="2" id="KW-1185">Reference proteome</keyword>
<gene>
    <name evidence="1" type="ORF">PSON_ATCC_30995.1.T2740002</name>
</gene>
<sequence length="89" mass="10413">MNFTNYFFINLISIWEIPIKGLKIIILKKSQQTIITITLNPNIALPIPFQRTNKQISMNAQFDYKILLSEKIYGLLTIFQTSYQKSQKS</sequence>
<name>A0A8S1RQ00_9CILI</name>
<proteinExistence type="predicted"/>
<accession>A0A8S1RQ00</accession>
<organism evidence="1 2">
    <name type="scientific">Paramecium sonneborni</name>
    <dbReference type="NCBI Taxonomy" id="65129"/>
    <lineage>
        <taxon>Eukaryota</taxon>
        <taxon>Sar</taxon>
        <taxon>Alveolata</taxon>
        <taxon>Ciliophora</taxon>
        <taxon>Intramacronucleata</taxon>
        <taxon>Oligohymenophorea</taxon>
        <taxon>Peniculida</taxon>
        <taxon>Parameciidae</taxon>
        <taxon>Paramecium</taxon>
    </lineage>
</organism>
<dbReference type="EMBL" id="CAJJDN010000274">
    <property type="protein sequence ID" value="CAD8130278.1"/>
    <property type="molecule type" value="Genomic_DNA"/>
</dbReference>
<dbReference type="Proteomes" id="UP000692954">
    <property type="component" value="Unassembled WGS sequence"/>
</dbReference>
<evidence type="ECO:0000313" key="2">
    <source>
        <dbReference type="Proteomes" id="UP000692954"/>
    </source>
</evidence>
<reference evidence="1" key="1">
    <citation type="submission" date="2021-01" db="EMBL/GenBank/DDBJ databases">
        <authorList>
            <consortium name="Genoscope - CEA"/>
            <person name="William W."/>
        </authorList>
    </citation>
    <scope>NUCLEOTIDE SEQUENCE</scope>
</reference>